<evidence type="ECO:0000259" key="4">
    <source>
        <dbReference type="SMART" id="SM00797"/>
    </source>
</evidence>
<gene>
    <name evidence="5" type="ORF">D0433_11175</name>
</gene>
<evidence type="ECO:0000313" key="6">
    <source>
        <dbReference type="Proteomes" id="UP000266389"/>
    </source>
</evidence>
<name>A0A395LY59_9BACT</name>
<accession>A0A395LY59</accession>
<keyword evidence="5" id="KW-0808">Transferase</keyword>
<dbReference type="InterPro" id="IPR029000">
    <property type="entry name" value="Cyclophilin-like_dom_sf"/>
</dbReference>
<dbReference type="SUPFAM" id="SSF50891">
    <property type="entry name" value="Cyclophilin-like"/>
    <property type="match status" value="1"/>
</dbReference>
<dbReference type="PANTHER" id="PTHR43309">
    <property type="entry name" value="5-OXOPROLINASE SUBUNIT C"/>
    <property type="match status" value="1"/>
</dbReference>
<evidence type="ECO:0000256" key="2">
    <source>
        <dbReference type="ARBA" id="ARBA00022801"/>
    </source>
</evidence>
<evidence type="ECO:0000256" key="1">
    <source>
        <dbReference type="ARBA" id="ARBA00022741"/>
    </source>
</evidence>
<comment type="caution">
    <text evidence="5">The sequence shown here is derived from an EMBL/GenBank/DDBJ whole genome shotgun (WGS) entry which is preliminary data.</text>
</comment>
<dbReference type="InterPro" id="IPR003778">
    <property type="entry name" value="CT_A_B"/>
</dbReference>
<proteinExistence type="predicted"/>
<dbReference type="Pfam" id="PF02626">
    <property type="entry name" value="CT_A_B"/>
    <property type="match status" value="1"/>
</dbReference>
<dbReference type="PANTHER" id="PTHR43309:SF5">
    <property type="entry name" value="5-OXOPROLINASE SUBUNIT C"/>
    <property type="match status" value="1"/>
</dbReference>
<organism evidence="5 6">
    <name type="scientific">Candidatus Thermochlorobacter aerophilus</name>
    <dbReference type="NCBI Taxonomy" id="1868324"/>
    <lineage>
        <taxon>Bacteria</taxon>
        <taxon>Pseudomonadati</taxon>
        <taxon>Chlorobiota</taxon>
        <taxon>Chlorobiia</taxon>
        <taxon>Chlorobiales</taxon>
        <taxon>Candidatus Thermochlorobacteriaceae</taxon>
        <taxon>Candidatus Thermochlorobacter</taxon>
    </lineage>
</organism>
<protein>
    <submittedName>
        <fullName evidence="5">Biotin-dependent carboxyltransferase</fullName>
    </submittedName>
</protein>
<keyword evidence="2" id="KW-0378">Hydrolase</keyword>
<dbReference type="AlphaFoldDB" id="A0A395LY59"/>
<dbReference type="SMART" id="SM00797">
    <property type="entry name" value="AHS2"/>
    <property type="match status" value="1"/>
</dbReference>
<dbReference type="Gene3D" id="2.40.100.10">
    <property type="entry name" value="Cyclophilin-like"/>
    <property type="match status" value="1"/>
</dbReference>
<reference evidence="5 6" key="1">
    <citation type="journal article" date="2011" name="ISME J.">
        <title>Community ecology of hot spring cyanobacterial mats: predominant populations and their functional potential.</title>
        <authorList>
            <person name="Klatt C.G."/>
            <person name="Wood J.M."/>
            <person name="Rusch D.B."/>
            <person name="Bateson M.M."/>
            <person name="Hamamura N."/>
            <person name="Heidelberg J.F."/>
            <person name="Grossman A.R."/>
            <person name="Bhaya D."/>
            <person name="Cohan F.M."/>
            <person name="Kuhl M."/>
            <person name="Bryant D.A."/>
            <person name="Ward D.M."/>
        </authorList>
    </citation>
    <scope>NUCLEOTIDE SEQUENCE [LARGE SCALE GENOMIC DNA]</scope>
    <source>
        <strain evidence="5">OS</strain>
    </source>
</reference>
<dbReference type="GO" id="GO:0016740">
    <property type="term" value="F:transferase activity"/>
    <property type="evidence" value="ECO:0007669"/>
    <property type="project" value="UniProtKB-KW"/>
</dbReference>
<feature type="domain" description="Carboxyltransferase" evidence="4">
    <location>
        <begin position="24"/>
        <end position="321"/>
    </location>
</feature>
<keyword evidence="3" id="KW-0067">ATP-binding</keyword>
<dbReference type="Proteomes" id="UP000266389">
    <property type="component" value="Unassembled WGS sequence"/>
</dbReference>
<evidence type="ECO:0000256" key="3">
    <source>
        <dbReference type="ARBA" id="ARBA00022840"/>
    </source>
</evidence>
<dbReference type="EMBL" id="PHFL01000065">
    <property type="protein sequence ID" value="RFM23483.1"/>
    <property type="molecule type" value="Genomic_DNA"/>
</dbReference>
<keyword evidence="1" id="KW-0547">Nucleotide-binding</keyword>
<evidence type="ECO:0000313" key="5">
    <source>
        <dbReference type="EMBL" id="RFM23483.1"/>
    </source>
</evidence>
<dbReference type="GO" id="GO:0005524">
    <property type="term" value="F:ATP binding"/>
    <property type="evidence" value="ECO:0007669"/>
    <property type="project" value="UniProtKB-KW"/>
</dbReference>
<sequence length="338" mass="36298">MSIEVQDAGLLTTVQDLGRWGMQHLGIAPTGALDTCASTLANWLVGNDTTAAVLEMTLIGATLQVETDTLMALCGGKFAATLNGQPLPLYRPVFVSAGSQVACGRAEAGARLYLAVSGGIDVPRVMNSRSTNLTARFGGMAGRALQRGDRLSIGECTPQAQKLMTALKAQSKGKAIAAAPFFISPSLYSVPRSPLVVRVLLTEQFGQLKSESQARFFQQPFTVSAHSNRMGYRLSGKPLEFQHYEEQLSTGTVNGAVQLPPNGQPIILLSDRQTVGGYPVIAVVASVDLQKVAQANVHSQIYFQAIALQEAQELYRAQQRAMQLCKAHLDWKLNTILP</sequence>
<dbReference type="InterPro" id="IPR052708">
    <property type="entry name" value="PxpC"/>
</dbReference>
<dbReference type="NCBIfam" id="TIGR00724">
    <property type="entry name" value="urea_amlyse_rel"/>
    <property type="match status" value="1"/>
</dbReference>
<dbReference type="GO" id="GO:0016787">
    <property type="term" value="F:hydrolase activity"/>
    <property type="evidence" value="ECO:0007669"/>
    <property type="project" value="UniProtKB-KW"/>
</dbReference>